<dbReference type="EMBL" id="ACYY01000019">
    <property type="protein sequence ID" value="EEW24469.1"/>
    <property type="molecule type" value="Genomic_DNA"/>
</dbReference>
<reference evidence="1 2" key="1">
    <citation type="submission" date="2009-08" db="EMBL/GenBank/DDBJ databases">
        <title>The draft genome of Rhodobacter sp. SW2.</title>
        <authorList>
            <consortium name="US DOE Joint Genome Institute (JGI-PGF)"/>
            <person name="Lucas S."/>
            <person name="Copeland A."/>
            <person name="Lapidus A."/>
            <person name="Glavina del Rio T."/>
            <person name="Tice H."/>
            <person name="Bruce D."/>
            <person name="Goodwin L."/>
            <person name="Pitluck S."/>
            <person name="Larimer F."/>
            <person name="Land M.L."/>
            <person name="Hauser L."/>
            <person name="Emerson D."/>
        </authorList>
    </citation>
    <scope>NUCLEOTIDE SEQUENCE [LARGE SCALE GENOMIC DNA]</scope>
    <source>
        <strain evidence="1 2">SW2</strain>
    </source>
</reference>
<dbReference type="AlphaFoldDB" id="C8S3M1"/>
<gene>
    <name evidence="1" type="ORF">Rsw2DRAFT_2649</name>
</gene>
<organism evidence="1 2">
    <name type="scientific">Rhodobacter ferrooxidans</name>
    <dbReference type="NCBI Taxonomy" id="371731"/>
    <lineage>
        <taxon>Bacteria</taxon>
        <taxon>Pseudomonadati</taxon>
        <taxon>Pseudomonadota</taxon>
        <taxon>Alphaproteobacteria</taxon>
        <taxon>Rhodobacterales</taxon>
        <taxon>Rhodobacter group</taxon>
        <taxon>Rhodobacter</taxon>
    </lineage>
</organism>
<protein>
    <submittedName>
        <fullName evidence="1">Uncharacterized protein</fullName>
    </submittedName>
</protein>
<comment type="caution">
    <text evidence="1">The sequence shown here is derived from an EMBL/GenBank/DDBJ whole genome shotgun (WGS) entry which is preliminary data.</text>
</comment>
<evidence type="ECO:0000313" key="2">
    <source>
        <dbReference type="Proteomes" id="UP000010121"/>
    </source>
</evidence>
<accession>C8S3M1</accession>
<evidence type="ECO:0000313" key="1">
    <source>
        <dbReference type="EMBL" id="EEW24469.1"/>
    </source>
</evidence>
<name>C8S3M1_9RHOB</name>
<sequence length="83" mass="8619">MASAPIPANSTLDQISITGVRLTKGNAVNCPQIRDDAGDIHPVSYLSPAVAIGARVAVSGHYGISTSCTGRVLVVESEQRVEE</sequence>
<dbReference type="Proteomes" id="UP000010121">
    <property type="component" value="Unassembled WGS sequence"/>
</dbReference>
<keyword evidence="2" id="KW-1185">Reference proteome</keyword>
<proteinExistence type="predicted"/>